<organism>
    <name type="scientific">Moniliophthora roreri (strain MCA 2997)</name>
    <name type="common">Cocoa frosty pod rot fungus</name>
    <name type="synonym">Crinipellis roreri</name>
    <dbReference type="NCBI Taxonomy" id="1381753"/>
    <lineage>
        <taxon>Eukaryota</taxon>
        <taxon>Fungi</taxon>
        <taxon>Dikarya</taxon>
        <taxon>Basidiomycota</taxon>
        <taxon>Agaricomycotina</taxon>
        <taxon>Agaricomycetes</taxon>
        <taxon>Agaricomycetidae</taxon>
        <taxon>Agaricales</taxon>
        <taxon>Marasmiineae</taxon>
        <taxon>Marasmiaceae</taxon>
        <taxon>Moniliophthora</taxon>
    </lineage>
</organism>
<sequence length="291" mass="33423">MNIFSINLDNLFLFRKGINKLLLTFTSVEEADIPNLIAEGLLELIIWIIPYKATVIITAPDIENTFLLSFIDFIKSSLCFKLKLLNSWLSLIILSNAVPKDLLIVLYKNPVFTKNKVELNINWYSSIWLYICLIPSSNKETTCGRSIITFPSSKVKTLLFWILSLFDKFVLLANIFFLKSSKIGLNLSANILILESFINESCVEFTEELALTGKLLSIFLFLNFSHRASDFSSLKFRKGSSRQLIWLEGKLFNCNSFNPESNCSCTFSLVNSRLFWFLLILFIIFLIKQNL</sequence>
<name>F2WVN6_MONRO</name>
<geneLocation type="mitochondrion" evidence="2"/>
<proteinExistence type="predicted"/>
<feature type="transmembrane region" description="Helical" evidence="1">
    <location>
        <begin position="158"/>
        <end position="178"/>
    </location>
</feature>
<keyword evidence="2" id="KW-0614">Plasmid</keyword>
<keyword evidence="1" id="KW-1133">Transmembrane helix</keyword>
<accession>F2WVN6</accession>
<reference evidence="2" key="1">
    <citation type="submission" date="2010-09" db="EMBL/GenBank/DDBJ databases">
        <authorList>
            <person name="Garcia O."/>
            <person name="Costa G.G.L."/>
            <person name="Tiburcio R.A."/>
            <person name="Medrano F.J."/>
            <person name="Carazzolle M.F."/>
            <person name="Thomazella D.T."/>
            <person name="Schuster S.C."/>
            <person name="Carlson J.E."/>
            <person name="Guiltinan M.J."/>
            <person name="Bailey B.A."/>
            <person name="Mieckowski P."/>
            <person name="Pereira G.A.G."/>
            <person name="Meinhardt L.W."/>
        </authorList>
    </citation>
    <scope>NUCLEOTIDE SEQUENCE</scope>
    <source>
        <plasmid evidence="2">pMR2</plasmid>
    </source>
</reference>
<keyword evidence="3" id="KW-1185">Reference proteome</keyword>
<dbReference type="AlphaFoldDB" id="F2WVN6"/>
<evidence type="ECO:0000256" key="1">
    <source>
        <dbReference type="SAM" id="Phobius"/>
    </source>
</evidence>
<keyword evidence="2" id="KW-0496">Mitochondrion</keyword>
<evidence type="ECO:0000313" key="3">
    <source>
        <dbReference type="Proteomes" id="UP000017559"/>
    </source>
</evidence>
<protein>
    <submittedName>
        <fullName evidence="2">Orf2</fullName>
    </submittedName>
</protein>
<feature type="transmembrane region" description="Helical" evidence="1">
    <location>
        <begin position="267"/>
        <end position="287"/>
    </location>
</feature>
<geneLocation type="plasmid" evidence="2 3">
    <name>pMR2</name>
</geneLocation>
<evidence type="ECO:0000313" key="2">
    <source>
        <dbReference type="EMBL" id="ADO51618.1"/>
    </source>
</evidence>
<keyword evidence="1" id="KW-0472">Membrane</keyword>
<reference evidence="2" key="2">
    <citation type="journal article" date="2012" name="Fungal Biol.">
        <title>The mitochondrial genome of Moniliophthora roreri, the frosty pod rot pathogen of cacao.</title>
        <authorList>
            <person name="Costa G.G.L."/>
            <person name="Cabrera O.G."/>
            <person name="Tiburcio R.A."/>
            <person name="Medrano F.J."/>
            <person name="Carazzolle M.F."/>
            <person name="Thomazella D.P.T."/>
            <person name="Schuster S.C."/>
            <person name="Carlson J.E."/>
            <person name="Guiltinan M.J."/>
            <person name="Bailey B.A."/>
            <person name="Mieczkowski P."/>
            <person name="Pereira G.A.G."/>
            <person name="Meinhardt L.W."/>
        </authorList>
    </citation>
    <scope>NUCLEOTIDE SEQUENCE [LARGE SCALE GENOMIC DNA]</scope>
    <source>
        <strain>MCA 2997</strain>
        <plasmid>Plasmid pMR2</plasmid>
        <plasmid>Mitochondrial</plasmid>
        <plasmid evidence="2">pMR2</plasmid>
    </source>
</reference>
<dbReference type="Proteomes" id="UP000017559">
    <property type="component" value="Plasmid pMR2, Mitochondrial"/>
</dbReference>
<dbReference type="EMBL" id="HQ259117">
    <property type="protein sequence ID" value="ADO51618.1"/>
    <property type="molecule type" value="Genomic_DNA"/>
</dbReference>
<keyword evidence="1" id="KW-0812">Transmembrane</keyword>